<evidence type="ECO:0000256" key="6">
    <source>
        <dbReference type="ARBA" id="ARBA00023136"/>
    </source>
</evidence>
<evidence type="ECO:0000256" key="1">
    <source>
        <dbReference type="ARBA" id="ARBA00004651"/>
    </source>
</evidence>
<keyword evidence="6 7" id="KW-0472">Membrane</keyword>
<sequence length="290" mass="31704">MNPKKTYPNYFWFIPFIIYTVIFILPSVLGLLYSFTNWTIYSSQKTFCGLENYKVLLGDSMFKSGFGNTIAFTVLTTICKTALGFALALALNTKMRTRNALRTVFYLPAVLSTLIVGIIFKSILMPNTGLLNQLFHIFSPALGANDWLGQPSTAMASVIFVEIWRGSGFCMIIILAGLQSISSEYYEAATIDGATGWQKFRTITLPLMMPTLNTVISLNVIGGLKVFDLIIALTKGGPGFSTEVLSTTVYKYLGNGAMGVGSAANMCLTIFIILIFAIVNGGLSRMEADQ</sequence>
<dbReference type="RefSeq" id="WP_109625866.1">
    <property type="nucleotide sequence ID" value="NZ_JANKBI010000019.1"/>
</dbReference>
<organism evidence="9 10">
    <name type="scientific">Murimonas intestini</name>
    <dbReference type="NCBI Taxonomy" id="1337051"/>
    <lineage>
        <taxon>Bacteria</taxon>
        <taxon>Bacillati</taxon>
        <taxon>Bacillota</taxon>
        <taxon>Clostridia</taxon>
        <taxon>Lachnospirales</taxon>
        <taxon>Lachnospiraceae</taxon>
        <taxon>Murimonas</taxon>
    </lineage>
</organism>
<dbReference type="GO" id="GO:0055085">
    <property type="term" value="P:transmembrane transport"/>
    <property type="evidence" value="ECO:0007669"/>
    <property type="project" value="InterPro"/>
</dbReference>
<comment type="subcellular location">
    <subcellularLocation>
        <location evidence="1 7">Cell membrane</location>
        <topology evidence="1 7">Multi-pass membrane protein</topology>
    </subcellularLocation>
</comment>
<name>A0AB73T677_9FIRM</name>
<dbReference type="Proteomes" id="UP000245412">
    <property type="component" value="Unassembled WGS sequence"/>
</dbReference>
<feature type="transmembrane region" description="Helical" evidence="7">
    <location>
        <begin position="70"/>
        <end position="91"/>
    </location>
</feature>
<feature type="transmembrane region" description="Helical" evidence="7">
    <location>
        <begin position="211"/>
        <end position="233"/>
    </location>
</feature>
<dbReference type="Pfam" id="PF00528">
    <property type="entry name" value="BPD_transp_1"/>
    <property type="match status" value="1"/>
</dbReference>
<comment type="similarity">
    <text evidence="7">Belongs to the binding-protein-dependent transport system permease family.</text>
</comment>
<keyword evidence="3" id="KW-1003">Cell membrane</keyword>
<feature type="transmembrane region" description="Helical" evidence="7">
    <location>
        <begin position="12"/>
        <end position="35"/>
    </location>
</feature>
<dbReference type="CDD" id="cd06261">
    <property type="entry name" value="TM_PBP2"/>
    <property type="match status" value="1"/>
</dbReference>
<keyword evidence="10" id="KW-1185">Reference proteome</keyword>
<dbReference type="AlphaFoldDB" id="A0AB73T677"/>
<keyword evidence="5 7" id="KW-1133">Transmembrane helix</keyword>
<reference evidence="9 10" key="1">
    <citation type="submission" date="2018-05" db="EMBL/GenBank/DDBJ databases">
        <authorList>
            <person name="Goeker M."/>
            <person name="Huntemann M."/>
            <person name="Clum A."/>
            <person name="Pillay M."/>
            <person name="Palaniappan K."/>
            <person name="Varghese N."/>
            <person name="Mikhailova N."/>
            <person name="Stamatis D."/>
            <person name="Reddy T."/>
            <person name="Daum C."/>
            <person name="Shapiro N."/>
            <person name="Ivanova N."/>
            <person name="Kyrpides N."/>
            <person name="Woyke T."/>
        </authorList>
    </citation>
    <scope>NUCLEOTIDE SEQUENCE [LARGE SCALE GENOMIC DNA]</scope>
    <source>
        <strain evidence="9 10">DSM 26524</strain>
    </source>
</reference>
<evidence type="ECO:0000256" key="4">
    <source>
        <dbReference type="ARBA" id="ARBA00022692"/>
    </source>
</evidence>
<feature type="transmembrane region" description="Helical" evidence="7">
    <location>
        <begin position="154"/>
        <end position="178"/>
    </location>
</feature>
<keyword evidence="2 7" id="KW-0813">Transport</keyword>
<evidence type="ECO:0000256" key="7">
    <source>
        <dbReference type="RuleBase" id="RU363032"/>
    </source>
</evidence>
<evidence type="ECO:0000256" key="5">
    <source>
        <dbReference type="ARBA" id="ARBA00022989"/>
    </source>
</evidence>
<proteinExistence type="inferred from homology"/>
<feature type="transmembrane region" description="Helical" evidence="7">
    <location>
        <begin position="103"/>
        <end position="124"/>
    </location>
</feature>
<comment type="caution">
    <text evidence="9">The sequence shown here is derived from an EMBL/GenBank/DDBJ whole genome shotgun (WGS) entry which is preliminary data.</text>
</comment>
<dbReference type="EMBL" id="QGGY01000004">
    <property type="protein sequence ID" value="PWJ76723.1"/>
    <property type="molecule type" value="Genomic_DNA"/>
</dbReference>
<dbReference type="InterPro" id="IPR035906">
    <property type="entry name" value="MetI-like_sf"/>
</dbReference>
<dbReference type="Gene3D" id="1.10.3720.10">
    <property type="entry name" value="MetI-like"/>
    <property type="match status" value="1"/>
</dbReference>
<evidence type="ECO:0000313" key="9">
    <source>
        <dbReference type="EMBL" id="PWJ76723.1"/>
    </source>
</evidence>
<dbReference type="PANTHER" id="PTHR30193:SF37">
    <property type="entry name" value="INNER MEMBRANE ABC TRANSPORTER PERMEASE PROTEIN YCJO"/>
    <property type="match status" value="1"/>
</dbReference>
<keyword evidence="4 7" id="KW-0812">Transmembrane</keyword>
<dbReference type="GO" id="GO:0005886">
    <property type="term" value="C:plasma membrane"/>
    <property type="evidence" value="ECO:0007669"/>
    <property type="project" value="UniProtKB-SubCell"/>
</dbReference>
<evidence type="ECO:0000259" key="8">
    <source>
        <dbReference type="PROSITE" id="PS50928"/>
    </source>
</evidence>
<dbReference type="InterPro" id="IPR051393">
    <property type="entry name" value="ABC_transporter_permease"/>
</dbReference>
<dbReference type="PANTHER" id="PTHR30193">
    <property type="entry name" value="ABC TRANSPORTER PERMEASE PROTEIN"/>
    <property type="match status" value="1"/>
</dbReference>
<feature type="domain" description="ABC transmembrane type-1" evidence="8">
    <location>
        <begin position="66"/>
        <end position="279"/>
    </location>
</feature>
<dbReference type="InterPro" id="IPR000515">
    <property type="entry name" value="MetI-like"/>
</dbReference>
<protein>
    <submittedName>
        <fullName evidence="9">Carbohydrate ABC transporter membrane protein 1 (CUT1 family)</fullName>
    </submittedName>
</protein>
<dbReference type="SUPFAM" id="SSF161098">
    <property type="entry name" value="MetI-like"/>
    <property type="match status" value="1"/>
</dbReference>
<evidence type="ECO:0000313" key="10">
    <source>
        <dbReference type="Proteomes" id="UP000245412"/>
    </source>
</evidence>
<gene>
    <name evidence="9" type="ORF">C7383_104169</name>
</gene>
<evidence type="ECO:0000256" key="3">
    <source>
        <dbReference type="ARBA" id="ARBA00022475"/>
    </source>
</evidence>
<dbReference type="PROSITE" id="PS50928">
    <property type="entry name" value="ABC_TM1"/>
    <property type="match status" value="1"/>
</dbReference>
<feature type="transmembrane region" description="Helical" evidence="7">
    <location>
        <begin position="253"/>
        <end position="279"/>
    </location>
</feature>
<evidence type="ECO:0000256" key="2">
    <source>
        <dbReference type="ARBA" id="ARBA00022448"/>
    </source>
</evidence>
<accession>A0AB73T677</accession>